<organism evidence="1 2">
    <name type="scientific">Prosthecodimorpha staleyi</name>
    <dbReference type="NCBI Taxonomy" id="2840188"/>
    <lineage>
        <taxon>Bacteria</taxon>
        <taxon>Pseudomonadati</taxon>
        <taxon>Pseudomonadota</taxon>
        <taxon>Alphaproteobacteria</taxon>
        <taxon>Hyphomicrobiales</taxon>
        <taxon>Ancalomicrobiaceae</taxon>
        <taxon>Prosthecodimorpha</taxon>
    </lineage>
</organism>
<sequence length="133" mass="14420">MLRGPRSGTLTVDYVEKARAAWGDLPDWVLALAEEATRAGAAGTAKRLQYSPSVVSQVLARKYGVHGKGGDLDSFEAVVRGALMGSTVECPVLGEIGRDQCRREQSRPFTASNSTRARLRRACKTCSHREVKS</sequence>
<dbReference type="AlphaFoldDB" id="A0A947GFG0"/>
<dbReference type="EMBL" id="JAHHZF010000014">
    <property type="protein sequence ID" value="MBT9292701.1"/>
    <property type="molecule type" value="Genomic_DNA"/>
</dbReference>
<dbReference type="RefSeq" id="WP_261971197.1">
    <property type="nucleotide sequence ID" value="NZ_JAHHZF010000014.1"/>
</dbReference>
<proteinExistence type="predicted"/>
<evidence type="ECO:0000313" key="2">
    <source>
        <dbReference type="Proteomes" id="UP000766595"/>
    </source>
</evidence>
<accession>A0A947GFG0</accession>
<dbReference type="Proteomes" id="UP000766595">
    <property type="component" value="Unassembled WGS sequence"/>
</dbReference>
<comment type="caution">
    <text evidence="1">The sequence shown here is derived from an EMBL/GenBank/DDBJ whole genome shotgun (WGS) entry which is preliminary data.</text>
</comment>
<reference evidence="1 2" key="1">
    <citation type="submission" date="2021-06" db="EMBL/GenBank/DDBJ databases">
        <authorList>
            <person name="Grouzdev D.S."/>
            <person name="Koziaeva V."/>
        </authorList>
    </citation>
    <scope>NUCLEOTIDE SEQUENCE [LARGE SCALE GENOMIC DNA]</scope>
    <source>
        <strain evidence="1 2">22</strain>
    </source>
</reference>
<name>A0A947GFG0_9HYPH</name>
<gene>
    <name evidence="1" type="ORF">KL771_24790</name>
</gene>
<keyword evidence="2" id="KW-1185">Reference proteome</keyword>
<protein>
    <submittedName>
        <fullName evidence="1">Transcriptional regulator</fullName>
    </submittedName>
</protein>
<evidence type="ECO:0000313" key="1">
    <source>
        <dbReference type="EMBL" id="MBT9292701.1"/>
    </source>
</evidence>